<sequence>MEFSALVRHANSLRRLLHAGLRVYEAETSLPSIANRHYCSATTKNRRPTLASVIYPLGHPSNNMTTELDRWVKNGNRTRPVELRELVRDLRKRRRFSNALELFQTEPGFSVDERQMPCTIYTRRPCCGIGFDWEDPGISLSWRVTSTACMRGTRLRRPTVHSSTAIYRICIVSYGTGSDIDSMEKVFMPMEHQLQIVDNWNPYSVVANIYIKAGLREKVVAILKKYKERLQKRNMLCYSHLISPSGNLGMKSEIQRIWDIHKLHDVKLIHRDY</sequence>
<comment type="caution">
    <text evidence="2">The sequence shown here is derived from an EMBL/GenBank/DDBJ whole genome shotgun (WGS) entry which is preliminary data.</text>
</comment>
<gene>
    <name evidence="2" type="ORF">J5N97_016316</name>
</gene>
<dbReference type="GO" id="GO:0005739">
    <property type="term" value="C:mitochondrion"/>
    <property type="evidence" value="ECO:0007669"/>
    <property type="project" value="TreeGrafter"/>
</dbReference>
<evidence type="ECO:0008006" key="4">
    <source>
        <dbReference type="Google" id="ProtNLM"/>
    </source>
</evidence>
<name>A0A9D5CJD5_9LILI</name>
<dbReference type="OrthoDB" id="429961at2759"/>
<dbReference type="PANTHER" id="PTHR45717">
    <property type="entry name" value="OS12G0527900 PROTEIN"/>
    <property type="match status" value="1"/>
</dbReference>
<dbReference type="Proteomes" id="UP001085076">
    <property type="component" value="Miscellaneous, Linkage group lg04"/>
</dbReference>
<keyword evidence="3" id="KW-1185">Reference proteome</keyword>
<evidence type="ECO:0000313" key="2">
    <source>
        <dbReference type="EMBL" id="KAJ0974351.1"/>
    </source>
</evidence>
<reference evidence="2" key="1">
    <citation type="submission" date="2021-03" db="EMBL/GenBank/DDBJ databases">
        <authorList>
            <person name="Li Z."/>
            <person name="Yang C."/>
        </authorList>
    </citation>
    <scope>NUCLEOTIDE SEQUENCE</scope>
    <source>
        <strain evidence="2">Dzin_1.0</strain>
        <tissue evidence="2">Leaf</tissue>
    </source>
</reference>
<comment type="similarity">
    <text evidence="1">Belongs to the PPR family. P subfamily.</text>
</comment>
<dbReference type="EMBL" id="JAGGNH010000004">
    <property type="protein sequence ID" value="KAJ0974351.1"/>
    <property type="molecule type" value="Genomic_DNA"/>
</dbReference>
<protein>
    <recommendedName>
        <fullName evidence="4">Pentatricopeptide repeat-containing protein</fullName>
    </recommendedName>
</protein>
<dbReference type="AlphaFoldDB" id="A0A9D5CJD5"/>
<accession>A0A9D5CJD5</accession>
<organism evidence="2 3">
    <name type="scientific">Dioscorea zingiberensis</name>
    <dbReference type="NCBI Taxonomy" id="325984"/>
    <lineage>
        <taxon>Eukaryota</taxon>
        <taxon>Viridiplantae</taxon>
        <taxon>Streptophyta</taxon>
        <taxon>Embryophyta</taxon>
        <taxon>Tracheophyta</taxon>
        <taxon>Spermatophyta</taxon>
        <taxon>Magnoliopsida</taxon>
        <taxon>Liliopsida</taxon>
        <taxon>Dioscoreales</taxon>
        <taxon>Dioscoreaceae</taxon>
        <taxon>Dioscorea</taxon>
    </lineage>
</organism>
<evidence type="ECO:0000256" key="1">
    <source>
        <dbReference type="ARBA" id="ARBA00007626"/>
    </source>
</evidence>
<reference evidence="2" key="2">
    <citation type="journal article" date="2022" name="Hortic Res">
        <title>The genome of Dioscorea zingiberensis sheds light on the biosynthesis, origin and evolution of the medicinally important diosgenin saponins.</title>
        <authorList>
            <person name="Li Y."/>
            <person name="Tan C."/>
            <person name="Li Z."/>
            <person name="Guo J."/>
            <person name="Li S."/>
            <person name="Chen X."/>
            <person name="Wang C."/>
            <person name="Dai X."/>
            <person name="Yang H."/>
            <person name="Song W."/>
            <person name="Hou L."/>
            <person name="Xu J."/>
            <person name="Tong Z."/>
            <person name="Xu A."/>
            <person name="Yuan X."/>
            <person name="Wang W."/>
            <person name="Yang Q."/>
            <person name="Chen L."/>
            <person name="Sun Z."/>
            <person name="Wang K."/>
            <person name="Pan B."/>
            <person name="Chen J."/>
            <person name="Bao Y."/>
            <person name="Liu F."/>
            <person name="Qi X."/>
            <person name="Gang D.R."/>
            <person name="Wen J."/>
            <person name="Li J."/>
        </authorList>
    </citation>
    <scope>NUCLEOTIDE SEQUENCE</scope>
    <source>
        <strain evidence="2">Dzin_1.0</strain>
    </source>
</reference>
<evidence type="ECO:0000313" key="3">
    <source>
        <dbReference type="Proteomes" id="UP001085076"/>
    </source>
</evidence>
<dbReference type="PANTHER" id="PTHR45717:SF20">
    <property type="entry name" value="OS07G0598500 PROTEIN"/>
    <property type="match status" value="1"/>
</dbReference>
<proteinExistence type="inferred from homology"/>